<dbReference type="EC" id="1.1.1.133" evidence="1"/>
<organism evidence="3 4">
    <name type="scientific">Chryseobacterium kwangjuense</name>
    <dbReference type="NCBI Taxonomy" id="267125"/>
    <lineage>
        <taxon>Bacteria</taxon>
        <taxon>Pseudomonadati</taxon>
        <taxon>Bacteroidota</taxon>
        <taxon>Flavobacteriia</taxon>
        <taxon>Flavobacteriales</taxon>
        <taxon>Weeksellaceae</taxon>
        <taxon>Chryseobacterium group</taxon>
        <taxon>Chryseobacterium</taxon>
    </lineage>
</organism>
<dbReference type="InterPro" id="IPR005913">
    <property type="entry name" value="dTDP_dehydrorham_reduct"/>
</dbReference>
<dbReference type="RefSeq" id="WP_062649303.1">
    <property type="nucleotide sequence ID" value="NZ_LPUR01000001.1"/>
</dbReference>
<comment type="caution">
    <text evidence="3">The sequence shown here is derived from an EMBL/GenBank/DDBJ whole genome shotgun (WGS) entry which is preliminary data.</text>
</comment>
<reference evidence="4" key="1">
    <citation type="submission" date="2015-12" db="EMBL/GenBank/DDBJ databases">
        <title>Genome sequence of a biocontrol rhizobacterium Chryseobacterium kwangjuense strain KJ1R5 isolated from pepper (Capsicum annuum L.).</title>
        <authorList>
            <person name="Jeong J.-J."/>
            <person name="Park H."/>
            <person name="Mannaa M."/>
            <person name="Sang M.K."/>
            <person name="Choi I.-G."/>
            <person name="Kim K.D."/>
        </authorList>
    </citation>
    <scope>NUCLEOTIDE SEQUENCE [LARGE SCALE GENOMIC DNA]</scope>
    <source>
        <strain evidence="4">KJ1R5</strain>
    </source>
</reference>
<dbReference type="AlphaFoldDB" id="A0A135WKN2"/>
<name>A0A135WKN2_9FLAO</name>
<proteinExistence type="inferred from homology"/>
<dbReference type="PANTHER" id="PTHR10491:SF4">
    <property type="entry name" value="METHIONINE ADENOSYLTRANSFERASE 2 SUBUNIT BETA"/>
    <property type="match status" value="1"/>
</dbReference>
<comment type="similarity">
    <text evidence="1">Belongs to the dTDP-4-dehydrorhamnose reductase family.</text>
</comment>
<accession>A0A135WKN2</accession>
<evidence type="ECO:0000313" key="4">
    <source>
        <dbReference type="Proteomes" id="UP000070513"/>
    </source>
</evidence>
<keyword evidence="1" id="KW-0560">Oxidoreductase</keyword>
<dbReference type="GO" id="GO:0008831">
    <property type="term" value="F:dTDP-4-dehydrorhamnose reductase activity"/>
    <property type="evidence" value="ECO:0007669"/>
    <property type="project" value="UniProtKB-EC"/>
</dbReference>
<feature type="domain" description="NAD-dependent epimerase/dehydratase" evidence="2">
    <location>
        <begin position="6"/>
        <end position="164"/>
    </location>
</feature>
<comment type="pathway">
    <text evidence="1">Carbohydrate biosynthesis; dTDP-L-rhamnose biosynthesis.</text>
</comment>
<dbReference type="InterPro" id="IPR036291">
    <property type="entry name" value="NAD(P)-bd_dom_sf"/>
</dbReference>
<dbReference type="Proteomes" id="UP000070513">
    <property type="component" value="Unassembled WGS sequence"/>
</dbReference>
<keyword evidence="1" id="KW-0521">NADP</keyword>
<gene>
    <name evidence="3" type="ORF">AU378_06815</name>
</gene>
<dbReference type="EMBL" id="LPUR01000001">
    <property type="protein sequence ID" value="KXH85453.1"/>
    <property type="molecule type" value="Genomic_DNA"/>
</dbReference>
<evidence type="ECO:0000313" key="3">
    <source>
        <dbReference type="EMBL" id="KXH85453.1"/>
    </source>
</evidence>
<dbReference type="UniPathway" id="UPA00124"/>
<dbReference type="GO" id="GO:0048270">
    <property type="term" value="F:methionine adenosyltransferase regulator activity"/>
    <property type="evidence" value="ECO:0007669"/>
    <property type="project" value="TreeGrafter"/>
</dbReference>
<protein>
    <recommendedName>
        <fullName evidence="1">dTDP-4-dehydrorhamnose reductase</fullName>
        <ecNumber evidence="1">1.1.1.133</ecNumber>
    </recommendedName>
</protein>
<dbReference type="Pfam" id="PF01370">
    <property type="entry name" value="Epimerase"/>
    <property type="match status" value="1"/>
</dbReference>
<sequence length="278" mass="31481">MKAKLLLTGASGFIGSQIYNALKNDFEVTAIASSPKHQEYTALNLLNEEACRDFFKDKKFDLIIHAAAIAHGKNSFNTMSVADANILMTDNVFNFMDIKDSSVIYLSSVSVYSFKNNKEIISVHDQPIPVTEYGISKLACEKRIKNKAPKSLHILRLAPVYSRNNLIDLGKRVFLPIFKVPFVTTQERVYSLCSIDQVVSVVVNTSKLDGDSLVIVKDDKDYTQNDLLSFFDLEKPKIAINRNFIKPLLWILSLIPVSKAHIIRDMFNKLFYSVRYSN</sequence>
<evidence type="ECO:0000256" key="1">
    <source>
        <dbReference type="RuleBase" id="RU364082"/>
    </source>
</evidence>
<comment type="function">
    <text evidence="1">Catalyzes the reduction of dTDP-6-deoxy-L-lyxo-4-hexulose to yield dTDP-L-rhamnose.</text>
</comment>
<dbReference type="GO" id="GO:0048269">
    <property type="term" value="C:methionine adenosyltransferase complex"/>
    <property type="evidence" value="ECO:0007669"/>
    <property type="project" value="TreeGrafter"/>
</dbReference>
<dbReference type="PANTHER" id="PTHR10491">
    <property type="entry name" value="DTDP-4-DEHYDRORHAMNOSE REDUCTASE"/>
    <property type="match status" value="1"/>
</dbReference>
<dbReference type="InterPro" id="IPR001509">
    <property type="entry name" value="Epimerase_deHydtase"/>
</dbReference>
<dbReference type="GO" id="GO:0006556">
    <property type="term" value="P:S-adenosylmethionine biosynthetic process"/>
    <property type="evidence" value="ECO:0007669"/>
    <property type="project" value="TreeGrafter"/>
</dbReference>
<reference evidence="3 4" key="2">
    <citation type="journal article" date="2016" name="Genome Announc.">
        <title>Draft Genome Sequence of a Biocontrol Rhizobacterium, Chryseobacterium kwangjuense Strain KJ1R5, Isolated from Pepper (Capsicum annuum).</title>
        <authorList>
            <person name="Jeong J.J."/>
            <person name="Park H."/>
            <person name="Park B.H."/>
            <person name="Mannaa M."/>
            <person name="Sang M.K."/>
            <person name="Choi I.G."/>
            <person name="Kim K.D."/>
        </authorList>
    </citation>
    <scope>NUCLEOTIDE SEQUENCE [LARGE SCALE GENOMIC DNA]</scope>
    <source>
        <strain evidence="3 4">KJ1R5</strain>
    </source>
</reference>
<dbReference type="SUPFAM" id="SSF51735">
    <property type="entry name" value="NAD(P)-binding Rossmann-fold domains"/>
    <property type="match status" value="1"/>
</dbReference>
<dbReference type="Gene3D" id="3.40.50.720">
    <property type="entry name" value="NAD(P)-binding Rossmann-like Domain"/>
    <property type="match status" value="1"/>
</dbReference>
<evidence type="ECO:0000259" key="2">
    <source>
        <dbReference type="Pfam" id="PF01370"/>
    </source>
</evidence>
<dbReference type="OrthoDB" id="9811743at2"/>
<dbReference type="GO" id="GO:0019305">
    <property type="term" value="P:dTDP-rhamnose biosynthetic process"/>
    <property type="evidence" value="ECO:0007669"/>
    <property type="project" value="UniProtKB-UniPathway"/>
</dbReference>